<dbReference type="RefSeq" id="WP_209975152.1">
    <property type="nucleotide sequence ID" value="NZ_JAGGLB010000018.1"/>
</dbReference>
<evidence type="ECO:0000313" key="2">
    <source>
        <dbReference type="EMBL" id="MBP1993368.1"/>
    </source>
</evidence>
<evidence type="ECO:0000256" key="1">
    <source>
        <dbReference type="SAM" id="MobiDB-lite"/>
    </source>
</evidence>
<accession>A0ABS4J0J9</accession>
<sequence length="97" mass="11385">MYPEFERDFEALVEKTAELLTGDSSPEMTAKIKIWATYHHIHKSMPALTSHWNQVHPEGKAEVRRIFEEIKALHQAQKDQKDQKVQEAQKNQTDQKE</sequence>
<reference evidence="2 3" key="1">
    <citation type="submission" date="2021-03" db="EMBL/GenBank/DDBJ databases">
        <title>Genomic Encyclopedia of Type Strains, Phase IV (KMG-IV): sequencing the most valuable type-strain genomes for metagenomic binning, comparative biology and taxonomic classification.</title>
        <authorList>
            <person name="Goeker M."/>
        </authorList>
    </citation>
    <scope>NUCLEOTIDE SEQUENCE [LARGE SCALE GENOMIC DNA]</scope>
    <source>
        <strain evidence="2 3">DSM 26048</strain>
    </source>
</reference>
<dbReference type="Proteomes" id="UP001519287">
    <property type="component" value="Unassembled WGS sequence"/>
</dbReference>
<evidence type="ECO:0008006" key="4">
    <source>
        <dbReference type="Google" id="ProtNLM"/>
    </source>
</evidence>
<name>A0ABS4J0J9_9BACL</name>
<comment type="caution">
    <text evidence="2">The sequence shown here is derived from an EMBL/GenBank/DDBJ whole genome shotgun (WGS) entry which is preliminary data.</text>
</comment>
<feature type="region of interest" description="Disordered" evidence="1">
    <location>
        <begin position="74"/>
        <end position="97"/>
    </location>
</feature>
<keyword evidence="3" id="KW-1185">Reference proteome</keyword>
<organism evidence="2 3">
    <name type="scientific">Paenibacillus eucommiae</name>
    <dbReference type="NCBI Taxonomy" id="1355755"/>
    <lineage>
        <taxon>Bacteria</taxon>
        <taxon>Bacillati</taxon>
        <taxon>Bacillota</taxon>
        <taxon>Bacilli</taxon>
        <taxon>Bacillales</taxon>
        <taxon>Paenibacillaceae</taxon>
        <taxon>Paenibacillus</taxon>
    </lineage>
</organism>
<proteinExistence type="predicted"/>
<evidence type="ECO:0000313" key="3">
    <source>
        <dbReference type="Proteomes" id="UP001519287"/>
    </source>
</evidence>
<gene>
    <name evidence="2" type="ORF">J2Z66_004989</name>
</gene>
<dbReference type="Pfam" id="PF10835">
    <property type="entry name" value="DUF2573"/>
    <property type="match status" value="1"/>
</dbReference>
<dbReference type="InterPro" id="IPR020393">
    <property type="entry name" value="Uncharacterised_YusU"/>
</dbReference>
<protein>
    <recommendedName>
        <fullName evidence="4">DUF2573 family protein</fullName>
    </recommendedName>
</protein>
<dbReference type="EMBL" id="JAGGLB010000018">
    <property type="protein sequence ID" value="MBP1993368.1"/>
    <property type="molecule type" value="Genomic_DNA"/>
</dbReference>